<organism evidence="4 5">
    <name type="scientific">Branchiostoma belcheri</name>
    <name type="common">Amphioxus</name>
    <dbReference type="NCBI Taxonomy" id="7741"/>
    <lineage>
        <taxon>Eukaryota</taxon>
        <taxon>Metazoa</taxon>
        <taxon>Chordata</taxon>
        <taxon>Cephalochordata</taxon>
        <taxon>Leptocardii</taxon>
        <taxon>Amphioxiformes</taxon>
        <taxon>Branchiostomatidae</taxon>
        <taxon>Branchiostoma</taxon>
    </lineage>
</organism>
<feature type="region of interest" description="Disordered" evidence="3">
    <location>
        <begin position="413"/>
        <end position="520"/>
    </location>
</feature>
<evidence type="ECO:0000313" key="8">
    <source>
        <dbReference type="RefSeq" id="XP_019622451.1"/>
    </source>
</evidence>
<name>A0A6P4YDD8_BRABE</name>
<evidence type="ECO:0000256" key="3">
    <source>
        <dbReference type="SAM" id="MobiDB-lite"/>
    </source>
</evidence>
<sequence length="520" mass="57724">MCALLVGMDHRSSHTNHHTGKRKHDDKHLAHIADPVQTRPGSHATPMRRAANKSTAQNSTSTPKTAARSHRNAVTPQEKQNSRWREAVKSANFEALKGLVEEDSFNVDLVDEHHHGQTPIMRLCHCDVTGKQRRELCNSLLSRGVDLNTQDTMGRTLLALACIKEREEVVWLLADEPDLDPGIPDNEENTVLIHAARTGNVALVSKLIALFKKFRLDVDQANTQGMTPLIQAAKLGYMDCCRVLVCEGKANVSLRDHIEYQTAQQYASESARARTPDLLFLSPVVRRKEDAKRSRVARGRKILSELALHDHSHEQAPKVTKSAEADVGGLSGSFEICHRDVPLRRRPELVDLQSSVVWQMSRKIMPRLKEIEEGTTVSDEEDEEFTGDLSVRRRSLSMSSFYEFKKVQGKFLTPGSASSSGGTSPSSSPPQISTPELKRAAQKATNNARVRFPPVNSHRTTPSSPRPSPTPSRSGRTLGVRSHAEDIPTRASPKPSKKLSPNSRQQSDKRLSAIPSYLFN</sequence>
<keyword evidence="1" id="KW-0677">Repeat</keyword>
<evidence type="ECO:0000256" key="1">
    <source>
        <dbReference type="ARBA" id="ARBA00022737"/>
    </source>
</evidence>
<feature type="compositionally biased region" description="Basic residues" evidence="3">
    <location>
        <begin position="13"/>
        <end position="25"/>
    </location>
</feature>
<dbReference type="SUPFAM" id="SSF48403">
    <property type="entry name" value="Ankyrin repeat"/>
    <property type="match status" value="1"/>
</dbReference>
<feature type="compositionally biased region" description="Low complexity" evidence="3">
    <location>
        <begin position="413"/>
        <end position="435"/>
    </location>
</feature>
<dbReference type="RefSeq" id="XP_019622448.1">
    <property type="nucleotide sequence ID" value="XM_019766889.1"/>
</dbReference>
<dbReference type="Proteomes" id="UP000515135">
    <property type="component" value="Unplaced"/>
</dbReference>
<dbReference type="RefSeq" id="XP_019622451.1">
    <property type="nucleotide sequence ID" value="XM_019766892.1"/>
</dbReference>
<evidence type="ECO:0000313" key="6">
    <source>
        <dbReference type="RefSeq" id="XP_019622449.1"/>
    </source>
</evidence>
<protein>
    <submittedName>
        <fullName evidence="5 6">Uncharacterized protein LOC109468587</fullName>
    </submittedName>
</protein>
<keyword evidence="4" id="KW-1185">Reference proteome</keyword>
<dbReference type="AlphaFoldDB" id="A0A6P4YDD8"/>
<dbReference type="Pfam" id="PF12796">
    <property type="entry name" value="Ank_2"/>
    <property type="match status" value="1"/>
</dbReference>
<accession>A0A6P4YDD8</accession>
<feature type="compositionally biased region" description="Polar residues" evidence="3">
    <location>
        <begin position="52"/>
        <end position="64"/>
    </location>
</feature>
<evidence type="ECO:0000313" key="7">
    <source>
        <dbReference type="RefSeq" id="XP_019622450.1"/>
    </source>
</evidence>
<evidence type="ECO:0000313" key="5">
    <source>
        <dbReference type="RefSeq" id="XP_019622448.1"/>
    </source>
</evidence>
<keyword evidence="2" id="KW-0040">ANK repeat</keyword>
<dbReference type="RefSeq" id="XP_019622449.1">
    <property type="nucleotide sequence ID" value="XM_019766890.1"/>
</dbReference>
<dbReference type="PANTHER" id="PTHR24173:SF76">
    <property type="match status" value="1"/>
</dbReference>
<dbReference type="InterPro" id="IPR036770">
    <property type="entry name" value="Ankyrin_rpt-contain_sf"/>
</dbReference>
<dbReference type="PANTHER" id="PTHR24173">
    <property type="entry name" value="ANKYRIN REPEAT CONTAINING"/>
    <property type="match status" value="1"/>
</dbReference>
<dbReference type="Gene3D" id="1.25.40.20">
    <property type="entry name" value="Ankyrin repeat-containing domain"/>
    <property type="match status" value="2"/>
</dbReference>
<dbReference type="InterPro" id="IPR002110">
    <property type="entry name" value="Ankyrin_rpt"/>
</dbReference>
<proteinExistence type="predicted"/>
<dbReference type="RefSeq" id="XP_019622450.1">
    <property type="nucleotide sequence ID" value="XM_019766891.1"/>
</dbReference>
<feature type="compositionally biased region" description="Low complexity" evidence="3">
    <location>
        <begin position="492"/>
        <end position="501"/>
    </location>
</feature>
<gene>
    <name evidence="5 6 7 8" type="primary">LOC109468587</name>
</gene>
<evidence type="ECO:0000313" key="4">
    <source>
        <dbReference type="Proteomes" id="UP000515135"/>
    </source>
</evidence>
<dbReference type="GeneID" id="109468587"/>
<feature type="region of interest" description="Disordered" evidence="3">
    <location>
        <begin position="1"/>
        <end position="82"/>
    </location>
</feature>
<dbReference type="KEGG" id="bbel:109468587"/>
<evidence type="ECO:0000256" key="2">
    <source>
        <dbReference type="ARBA" id="ARBA00023043"/>
    </source>
</evidence>
<reference evidence="5 6" key="1">
    <citation type="submission" date="2025-04" db="UniProtKB">
        <authorList>
            <consortium name="RefSeq"/>
        </authorList>
    </citation>
    <scope>IDENTIFICATION</scope>
    <source>
        <tissue evidence="5 6">Gonad</tissue>
    </source>
</reference>
<dbReference type="OrthoDB" id="5406014at2759"/>
<dbReference type="SMART" id="SM00248">
    <property type="entry name" value="ANK"/>
    <property type="match status" value="5"/>
</dbReference>